<evidence type="ECO:0000313" key="1">
    <source>
        <dbReference type="EMBL" id="MDR7665101.1"/>
    </source>
</evidence>
<sequence length="311" mass="36061">MKIHPEGIRILHIGNIAGVPQNIRDGQRMFGYKSEVLSFGEDQFKYGVDISFSSHGNISRKINILYNIIKIIFQYDILHFHASSLHRMGLDLLIWKVLGKKVIMHYHGSEIRNKKQPLIQKYFADKCVVSTPDLLAFVPNSIWIPNPIDTKKYIFVEPNLQVNKLRILHAPSNKNIKGTEHVIQAIDKLKKDGYDIEFILLEKVSHDKVLKEIELSDIIVDQLILGWYGVFSIETMCMGKPTLCYIRQDLSENYPELPILNTTPKSIYVNLIELIENQEHRIELGAQGRRYVEKIHDSREVTKRLIDIYTK</sequence>
<proteinExistence type="predicted"/>
<protein>
    <submittedName>
        <fullName evidence="1">Glycosyltransferase family 4 protein</fullName>
        <ecNumber evidence="1">2.4.-.-</ecNumber>
    </submittedName>
</protein>
<name>A0ABU2CZD7_9EURY</name>
<reference evidence="2" key="1">
    <citation type="submission" date="2023-07" db="EMBL/GenBank/DDBJ databases">
        <title>Whole-genome sequencing of a new Methanosarcina sp. Z-7115.</title>
        <authorList>
            <person name="Zhilina T.N."/>
            <person name="Merkel A.Y."/>
        </authorList>
    </citation>
    <scope>NUCLEOTIDE SEQUENCE [LARGE SCALE GENOMIC DNA]</scope>
    <source>
        <strain evidence="2">Z-7115</strain>
    </source>
</reference>
<dbReference type="Proteomes" id="UP001246244">
    <property type="component" value="Unassembled WGS sequence"/>
</dbReference>
<dbReference type="RefSeq" id="WP_310575128.1">
    <property type="nucleotide sequence ID" value="NZ_JAVKPK010000013.1"/>
</dbReference>
<comment type="caution">
    <text evidence="1">The sequence shown here is derived from an EMBL/GenBank/DDBJ whole genome shotgun (WGS) entry which is preliminary data.</text>
</comment>
<evidence type="ECO:0000313" key="2">
    <source>
        <dbReference type="Proteomes" id="UP001246244"/>
    </source>
</evidence>
<keyword evidence="2" id="KW-1185">Reference proteome</keyword>
<organism evidence="1 2">
    <name type="scientific">Methanosarcina baikalica</name>
    <dbReference type="NCBI Taxonomy" id="3073890"/>
    <lineage>
        <taxon>Archaea</taxon>
        <taxon>Methanobacteriati</taxon>
        <taxon>Methanobacteriota</taxon>
        <taxon>Stenosarchaea group</taxon>
        <taxon>Methanomicrobia</taxon>
        <taxon>Methanosarcinales</taxon>
        <taxon>Methanosarcinaceae</taxon>
        <taxon>Methanosarcina</taxon>
    </lineage>
</organism>
<keyword evidence="1" id="KW-0808">Transferase</keyword>
<dbReference type="EMBL" id="JAVKPK010000013">
    <property type="protein sequence ID" value="MDR7665101.1"/>
    <property type="molecule type" value="Genomic_DNA"/>
</dbReference>
<dbReference type="Gene3D" id="3.40.50.2000">
    <property type="entry name" value="Glycogen Phosphorylase B"/>
    <property type="match status" value="2"/>
</dbReference>
<keyword evidence="1" id="KW-0328">Glycosyltransferase</keyword>
<gene>
    <name evidence="1" type="ORF">RG963_04700</name>
</gene>
<dbReference type="GO" id="GO:0016757">
    <property type="term" value="F:glycosyltransferase activity"/>
    <property type="evidence" value="ECO:0007669"/>
    <property type="project" value="UniProtKB-KW"/>
</dbReference>
<dbReference type="CDD" id="cd03801">
    <property type="entry name" value="GT4_PimA-like"/>
    <property type="match status" value="1"/>
</dbReference>
<dbReference type="EC" id="2.4.-.-" evidence="1"/>
<dbReference type="SUPFAM" id="SSF53756">
    <property type="entry name" value="UDP-Glycosyltransferase/glycogen phosphorylase"/>
    <property type="match status" value="1"/>
</dbReference>
<accession>A0ABU2CZD7</accession>